<accession>A0A4U5ULH2</accession>
<evidence type="ECO:0000256" key="1">
    <source>
        <dbReference type="SAM" id="Coils"/>
    </source>
</evidence>
<evidence type="ECO:0000313" key="3">
    <source>
        <dbReference type="EMBL" id="TKS75744.1"/>
    </source>
</evidence>
<evidence type="ECO:0000256" key="2">
    <source>
        <dbReference type="SAM" id="MobiDB-lite"/>
    </source>
</evidence>
<gene>
    <name evidence="3" type="ORF">D9C73_010095</name>
</gene>
<name>A0A4U5ULH2_COLLU</name>
<protein>
    <submittedName>
        <fullName evidence="3">Uncharacterized protein</fullName>
    </submittedName>
</protein>
<proteinExistence type="predicted"/>
<feature type="region of interest" description="Disordered" evidence="2">
    <location>
        <begin position="134"/>
        <end position="165"/>
    </location>
</feature>
<dbReference type="Pfam" id="PF13245">
    <property type="entry name" value="AAA_19"/>
    <property type="match status" value="1"/>
</dbReference>
<dbReference type="SUPFAM" id="SSF52540">
    <property type="entry name" value="P-loop containing nucleoside triphosphate hydrolases"/>
    <property type="match status" value="1"/>
</dbReference>
<dbReference type="Gene3D" id="3.40.50.300">
    <property type="entry name" value="P-loop containing nucleotide triphosphate hydrolases"/>
    <property type="match status" value="1"/>
</dbReference>
<keyword evidence="4" id="KW-1185">Reference proteome</keyword>
<keyword evidence="1" id="KW-0175">Coiled coil</keyword>
<reference evidence="3 4" key="1">
    <citation type="submission" date="2019-01" db="EMBL/GenBank/DDBJ databases">
        <title>Genome Assembly of Collichthys lucidus.</title>
        <authorList>
            <person name="Cai M."/>
            <person name="Xiao S."/>
        </authorList>
    </citation>
    <scope>NUCLEOTIDE SEQUENCE [LARGE SCALE GENOMIC DNA]</scope>
    <source>
        <strain evidence="3">JT15FE1705JMU</strain>
        <tissue evidence="3">Muscle</tissue>
    </source>
</reference>
<feature type="coiled-coil region" evidence="1">
    <location>
        <begin position="30"/>
        <end position="57"/>
    </location>
</feature>
<dbReference type="InterPro" id="IPR027417">
    <property type="entry name" value="P-loop_NTPase"/>
</dbReference>
<feature type="compositionally biased region" description="Polar residues" evidence="2">
    <location>
        <begin position="137"/>
        <end position="157"/>
    </location>
</feature>
<dbReference type="Proteomes" id="UP000298787">
    <property type="component" value="Chromosome 9"/>
</dbReference>
<sequence>MPATRSSLCRKRTRDESSGRCNDCSHIKVIADLKHEILELNKLLDSERERLAETISERAASSAVRVKGEGVRVDGGGQGRDAAMVIDTKGVTRPLSDGCRHLLYELELCKKDLEDTREALQEACEEREALRVKLSESRQTNGNSAELNETAGSTQPPHKTKDSHPHLAWVGSHYLAVSLPEDRMFKPGQSVTPAGVLQKLFEMRVGDKQSQAFSLLLENINIMLSQLEPEWYAKHFAFSRAYVHGNKYKATDRVDTEDFAWLLFEYGAHTPLIEVLAGLQNVLNSTGKGGVTTSALYTSKNMYSSYVMLFRETVSRAYERFALVRERAQRVRSANGLVRVPLTAGLAVGQSESQQGGSNSVKSRVLRSVLEGIEAPPAHISSTQASVKVDRVSHDDPLQLGQSIEELMTRRGESQSKIPRLEEENPVTKTILAMSRYCQEQWVRNMVKLHMSRGERMKLALLSGDAGCGKSYAVSLLEKKLKSMNVSVAVSAMTNKAAGTLMESGSLDRVYTFHKMMGFKQDLLDEKLSLKDFTQQYNRVHWNAISHFNSLRQSNPRDTNGMDWRHSCAHLRPESCAVCSNMFKQLMLSQKHPEPDPPPFLGMNVLIVDEYGLMNVRLLERMLCCLELFYGPEKGPLIIFSGSVSQLQPVGSSPRIWETEHFEGLLSSSTPLFVNRRQFKDPGYAEALTYLQFNTVTEESQRIFRSQVSVSELDVMDPGYEPEKLRIFHQDKQQITYTAACMNKMGKDARMGEKFLSVTRNRSSHKGPTAWYEVLKQAAQTLPKLFSTPKYLKGVRSTERDYLTLDKLWVGCKVRMIWHMNDNGIQVAPDRNLLGKPGERQRQRRQRQEQQQLSSMVDTEGVVRRIRYNHQSQFNEFYVKGEQTGTLYKVSPSTWNYMNWTVTTHPLACLLAMNTYDCQGCTVTGKVLYHPPPEFFYVTNKAFSVCCAH</sequence>
<feature type="region of interest" description="Disordered" evidence="2">
    <location>
        <begin position="829"/>
        <end position="855"/>
    </location>
</feature>
<dbReference type="EMBL" id="CM014086">
    <property type="protein sequence ID" value="TKS75744.1"/>
    <property type="molecule type" value="Genomic_DNA"/>
</dbReference>
<evidence type="ECO:0000313" key="4">
    <source>
        <dbReference type="Proteomes" id="UP000298787"/>
    </source>
</evidence>
<organism evidence="3 4">
    <name type="scientific">Collichthys lucidus</name>
    <name type="common">Big head croaker</name>
    <name type="synonym">Sciaena lucida</name>
    <dbReference type="NCBI Taxonomy" id="240159"/>
    <lineage>
        <taxon>Eukaryota</taxon>
        <taxon>Metazoa</taxon>
        <taxon>Chordata</taxon>
        <taxon>Craniata</taxon>
        <taxon>Vertebrata</taxon>
        <taxon>Euteleostomi</taxon>
        <taxon>Actinopterygii</taxon>
        <taxon>Neopterygii</taxon>
        <taxon>Teleostei</taxon>
        <taxon>Neoteleostei</taxon>
        <taxon>Acanthomorphata</taxon>
        <taxon>Eupercaria</taxon>
        <taxon>Sciaenidae</taxon>
        <taxon>Collichthys</taxon>
    </lineage>
</organism>
<dbReference type="AlphaFoldDB" id="A0A4U5ULH2"/>